<feature type="transmembrane region" description="Helical" evidence="2">
    <location>
        <begin position="211"/>
        <end position="229"/>
    </location>
</feature>
<name>A0A3R7NBL9_9TRYP</name>
<dbReference type="GeneID" id="40322488"/>
<dbReference type="EMBL" id="MKKU01000907">
    <property type="protein sequence ID" value="RNF00120.1"/>
    <property type="molecule type" value="Genomic_DNA"/>
</dbReference>
<dbReference type="PANTHER" id="PTHR33297:SF6">
    <property type="entry name" value="AMASTIN-LIKE PROTEIN"/>
    <property type="match status" value="1"/>
</dbReference>
<dbReference type="AlphaFoldDB" id="A0A3R7NBL9"/>
<dbReference type="Proteomes" id="UP000284403">
    <property type="component" value="Unassembled WGS sequence"/>
</dbReference>
<gene>
    <name evidence="3" type="ORF">Tco025E_08877</name>
</gene>
<evidence type="ECO:0000256" key="1">
    <source>
        <dbReference type="SAM" id="MobiDB-lite"/>
    </source>
</evidence>
<feature type="compositionally biased region" description="Basic and acidic residues" evidence="1">
    <location>
        <begin position="1"/>
        <end position="12"/>
    </location>
</feature>
<feature type="compositionally biased region" description="Basic and acidic residues" evidence="1">
    <location>
        <begin position="78"/>
        <end position="94"/>
    </location>
</feature>
<accession>A0A3R7NBL9</accession>
<keyword evidence="2" id="KW-0812">Transmembrane</keyword>
<feature type="region of interest" description="Disordered" evidence="1">
    <location>
        <begin position="69"/>
        <end position="132"/>
    </location>
</feature>
<sequence length="373" mass="39963">MHLRARDSREDVAVGGDAVESSASRQLGGAEESPQATPRDALAEGAAAVGARGGSVNLNIRKMRIFDDVTTSSSSSPREVKKSAGAEQEMHVGREALLAPQESGAVVEHKARSLPPTQPSSSSHDAAGVSAMPAGPPQVDICFNKPACDAPLALAEVTPTLEPNAASERRGSLLRGCDNAQAEDDVLSLRKAIKRRLEDFWEFGRETDSRVLAMLLSTAVALVLTVIGAPLSQVDVVDGGCYTYWGYKEDCDSLIYTNHTAFLVCDPVRRRLQVGAAFSMMTVFLLFVALVCCGLLLRHELPQLRLFTLLLLAIALVFQMISWAVVASIFGSRYCEDASLPRRTAYGVAFGLSLTSWLLVVVGGVAGVLLHFY</sequence>
<feature type="transmembrane region" description="Helical" evidence="2">
    <location>
        <begin position="309"/>
        <end position="330"/>
    </location>
</feature>
<reference evidence="3 4" key="1">
    <citation type="journal article" date="2018" name="BMC Genomics">
        <title>Genomic comparison of Trypanosoma conorhini and Trypanosoma rangeli to Trypanosoma cruzi strains of high and low virulence.</title>
        <authorList>
            <person name="Bradwell K.R."/>
            <person name="Koparde V.N."/>
            <person name="Matveyev A.V."/>
            <person name="Serrano M.G."/>
            <person name="Alves J.M."/>
            <person name="Parikh H."/>
            <person name="Huang B."/>
            <person name="Lee V."/>
            <person name="Espinosa-Alvarez O."/>
            <person name="Ortiz P.A."/>
            <person name="Costa-Martins A.G."/>
            <person name="Teixeira M.M."/>
            <person name="Buck G.A."/>
        </authorList>
    </citation>
    <scope>NUCLEOTIDE SEQUENCE [LARGE SCALE GENOMIC DNA]</scope>
    <source>
        <strain evidence="3 4">025E</strain>
    </source>
</reference>
<evidence type="ECO:0000256" key="2">
    <source>
        <dbReference type="SAM" id="Phobius"/>
    </source>
</evidence>
<dbReference type="OrthoDB" id="252806at2759"/>
<evidence type="ECO:0000313" key="3">
    <source>
        <dbReference type="EMBL" id="RNF00120.1"/>
    </source>
</evidence>
<feature type="transmembrane region" description="Helical" evidence="2">
    <location>
        <begin position="276"/>
        <end position="297"/>
    </location>
</feature>
<dbReference type="Pfam" id="PF07344">
    <property type="entry name" value="Amastin"/>
    <property type="match status" value="1"/>
</dbReference>
<organism evidence="3 4">
    <name type="scientific">Trypanosoma conorhini</name>
    <dbReference type="NCBI Taxonomy" id="83891"/>
    <lineage>
        <taxon>Eukaryota</taxon>
        <taxon>Discoba</taxon>
        <taxon>Euglenozoa</taxon>
        <taxon>Kinetoplastea</taxon>
        <taxon>Metakinetoplastina</taxon>
        <taxon>Trypanosomatida</taxon>
        <taxon>Trypanosomatidae</taxon>
        <taxon>Trypanosoma</taxon>
    </lineage>
</organism>
<comment type="caution">
    <text evidence="3">The sequence shown here is derived from an EMBL/GenBank/DDBJ whole genome shotgun (WGS) entry which is preliminary data.</text>
</comment>
<keyword evidence="4" id="KW-1185">Reference proteome</keyword>
<feature type="transmembrane region" description="Helical" evidence="2">
    <location>
        <begin position="350"/>
        <end position="372"/>
    </location>
</feature>
<protein>
    <submittedName>
        <fullName evidence="3">Putative amastin</fullName>
    </submittedName>
</protein>
<proteinExistence type="predicted"/>
<keyword evidence="2" id="KW-1133">Transmembrane helix</keyword>
<feature type="region of interest" description="Disordered" evidence="1">
    <location>
        <begin position="1"/>
        <end position="50"/>
    </location>
</feature>
<evidence type="ECO:0000313" key="4">
    <source>
        <dbReference type="Proteomes" id="UP000284403"/>
    </source>
</evidence>
<dbReference type="PANTHER" id="PTHR33297">
    <property type="entry name" value="AMASTIN-LIKE SURFACE PROTEIN-LIKE PROTEIN-RELATED"/>
    <property type="match status" value="1"/>
</dbReference>
<dbReference type="RefSeq" id="XP_029224180.1">
    <property type="nucleotide sequence ID" value="XM_029375712.1"/>
</dbReference>
<keyword evidence="2" id="KW-0472">Membrane</keyword>
<dbReference type="InterPro" id="IPR009944">
    <property type="entry name" value="Amastin"/>
</dbReference>